<dbReference type="PANTHER" id="PTHR34136:SF1">
    <property type="entry name" value="UDP-N-ACETYL-D-MANNOSAMINURONIC ACID TRANSFERASE"/>
    <property type="match status" value="1"/>
</dbReference>
<dbReference type="PANTHER" id="PTHR34136">
    <property type="match status" value="1"/>
</dbReference>
<keyword evidence="4" id="KW-1185">Reference proteome</keyword>
<dbReference type="CDD" id="cd06533">
    <property type="entry name" value="Glyco_transf_WecG_TagA"/>
    <property type="match status" value="1"/>
</dbReference>
<sequence>MGRLLDHVGENFPSNTDHESQELITFLNHYSYQIARKHVSEFQRFDRIYCDGILLTWVLRVLGKNCHRKSFDMTSLAPVVFQNAVDKNLEVALVGGEEGVAKSAAGILESRFPGLRVGFTCSGFFESSKQRHSVLRELAEASPDIVICGMGTPYQEKFLLDLVDAGWIGSGYTCGGFFHQTAKKGAEYYPSWVDRYNLRWAYRIYDEPKLFKRYSVGLVTFLYRLILDFSRK</sequence>
<evidence type="ECO:0000256" key="1">
    <source>
        <dbReference type="ARBA" id="ARBA00022676"/>
    </source>
</evidence>
<protein>
    <submittedName>
        <fullName evidence="3">WecB/TagA/CpsF family glycosyltransferase</fullName>
    </submittedName>
</protein>
<gene>
    <name evidence="3" type="ORF">JYP53_15375</name>
</gene>
<keyword evidence="1" id="KW-0328">Glycosyltransferase</keyword>
<evidence type="ECO:0000256" key="2">
    <source>
        <dbReference type="ARBA" id="ARBA00022679"/>
    </source>
</evidence>
<evidence type="ECO:0000313" key="3">
    <source>
        <dbReference type="EMBL" id="MBN7771286.1"/>
    </source>
</evidence>
<dbReference type="NCBIfam" id="TIGR00696">
    <property type="entry name" value="wecG_tagA_cpsF"/>
    <property type="match status" value="1"/>
</dbReference>
<dbReference type="InterPro" id="IPR004629">
    <property type="entry name" value="WecG_TagA_CpsF"/>
</dbReference>
<keyword evidence="2" id="KW-0808">Transferase</keyword>
<dbReference type="RefSeq" id="WP_206558097.1">
    <property type="nucleotide sequence ID" value="NZ_JAFKDB010000019.1"/>
</dbReference>
<dbReference type="EMBL" id="JAFKDB010000019">
    <property type="protein sequence ID" value="MBN7771286.1"/>
    <property type="molecule type" value="Genomic_DNA"/>
</dbReference>
<name>A0ABS3BHI4_9GAMM</name>
<comment type="caution">
    <text evidence="3">The sequence shown here is derived from an EMBL/GenBank/DDBJ whole genome shotgun (WGS) entry which is preliminary data.</text>
</comment>
<accession>A0ABS3BHI4</accession>
<evidence type="ECO:0000313" key="4">
    <source>
        <dbReference type="Proteomes" id="UP000664344"/>
    </source>
</evidence>
<organism evidence="3 4">
    <name type="scientific">Marinobacter daepoensis</name>
    <dbReference type="NCBI Taxonomy" id="262077"/>
    <lineage>
        <taxon>Bacteria</taxon>
        <taxon>Pseudomonadati</taxon>
        <taxon>Pseudomonadota</taxon>
        <taxon>Gammaproteobacteria</taxon>
        <taxon>Pseudomonadales</taxon>
        <taxon>Marinobacteraceae</taxon>
        <taxon>Marinobacter</taxon>
    </lineage>
</organism>
<reference evidence="3 4" key="1">
    <citation type="submission" date="2021-02" db="EMBL/GenBank/DDBJ databases">
        <title>PHA producing bacteria isolated from coastal sediment in Guangdong, Shenzhen.</title>
        <authorList>
            <person name="Zheng W."/>
            <person name="Yu S."/>
            <person name="Huang Y."/>
        </authorList>
    </citation>
    <scope>NUCLEOTIDE SEQUENCE [LARGE SCALE GENOMIC DNA]</scope>
    <source>
        <strain evidence="3 4">TN21-5</strain>
    </source>
</reference>
<dbReference type="Pfam" id="PF03808">
    <property type="entry name" value="Glyco_tran_WecG"/>
    <property type="match status" value="1"/>
</dbReference>
<dbReference type="Proteomes" id="UP000664344">
    <property type="component" value="Unassembled WGS sequence"/>
</dbReference>
<proteinExistence type="predicted"/>